<protein>
    <recommendedName>
        <fullName evidence="4">Type I restriction enzyme R protein N-terminal domain-containing protein</fullName>
    </recommendedName>
</protein>
<reference evidence="2 3" key="1">
    <citation type="submission" date="2016-10" db="EMBL/GenBank/DDBJ databases">
        <title>Complete Genome Sequence of Peptococcaceae strain DCMF.</title>
        <authorList>
            <person name="Edwards R.J."/>
            <person name="Holland S.I."/>
            <person name="Deshpande N.P."/>
            <person name="Wong Y.K."/>
            <person name="Ertan H."/>
            <person name="Manefield M."/>
            <person name="Russell T.L."/>
            <person name="Lee M.J."/>
        </authorList>
    </citation>
    <scope>NUCLEOTIDE SEQUENCE [LARGE SCALE GENOMIC DNA]</scope>
    <source>
        <strain evidence="2 3">DCMF</strain>
    </source>
</reference>
<keyword evidence="1" id="KW-0812">Transmembrane</keyword>
<sequence>MDLEKDVLQALIEYLVSHGYPEESFAIEWPIGKYSVDLAIIDPQSKEPVALFEVKSRKSAGNQNMGKGQLQRYIKALGKRLPIYLVYRSDSNKGFDIERVEFGNQIEELDRVSAQEVLQYSTLRQSSLNTSIATTKTKHDKVFDWFWFACWFLAAVLIVLSVLDFAKVLTLSAFQLTLVGACIGLILIPFASKLKILGIEFERLQKGETSKDS</sequence>
<feature type="transmembrane region" description="Helical" evidence="1">
    <location>
        <begin position="145"/>
        <end position="163"/>
    </location>
</feature>
<dbReference type="Proteomes" id="UP000323521">
    <property type="component" value="Chromosome"/>
</dbReference>
<keyword evidence="1" id="KW-0472">Membrane</keyword>
<feature type="transmembrane region" description="Helical" evidence="1">
    <location>
        <begin position="169"/>
        <end position="191"/>
    </location>
</feature>
<gene>
    <name evidence="2" type="ORF">DCMF_10270</name>
</gene>
<keyword evidence="1" id="KW-1133">Transmembrane helix</keyword>
<dbReference type="OrthoDB" id="7058686at2"/>
<evidence type="ECO:0000256" key="1">
    <source>
        <dbReference type="SAM" id="Phobius"/>
    </source>
</evidence>
<accession>A0A3G1KRU2</accession>
<evidence type="ECO:0000313" key="2">
    <source>
        <dbReference type="EMBL" id="ATW25104.1"/>
    </source>
</evidence>
<dbReference type="RefSeq" id="WP_148134349.1">
    <property type="nucleotide sequence ID" value="NZ_CP017634.1"/>
</dbReference>
<dbReference type="AlphaFoldDB" id="A0A3G1KRU2"/>
<evidence type="ECO:0000313" key="3">
    <source>
        <dbReference type="Proteomes" id="UP000323521"/>
    </source>
</evidence>
<name>A0A3G1KRU2_FORW1</name>
<organism evidence="2 3">
    <name type="scientific">Formimonas warabiya</name>
    <dbReference type="NCBI Taxonomy" id="1761012"/>
    <lineage>
        <taxon>Bacteria</taxon>
        <taxon>Bacillati</taxon>
        <taxon>Bacillota</taxon>
        <taxon>Clostridia</taxon>
        <taxon>Eubacteriales</taxon>
        <taxon>Peptococcaceae</taxon>
        <taxon>Candidatus Formimonas</taxon>
    </lineage>
</organism>
<keyword evidence="3" id="KW-1185">Reference proteome</keyword>
<proteinExistence type="predicted"/>
<evidence type="ECO:0008006" key="4">
    <source>
        <dbReference type="Google" id="ProtNLM"/>
    </source>
</evidence>
<dbReference type="EMBL" id="CP017634">
    <property type="protein sequence ID" value="ATW25104.1"/>
    <property type="molecule type" value="Genomic_DNA"/>
</dbReference>
<dbReference type="KEGG" id="fwa:DCMF_10270"/>